<name>A0A097IVS3_9POXV</name>
<dbReference type="Pfam" id="PF03339">
    <property type="entry name" value="Pox_L3_FP4"/>
    <property type="match status" value="1"/>
</dbReference>
<evidence type="ECO:0000313" key="2">
    <source>
        <dbReference type="EMBL" id="AIT70693.1"/>
    </source>
</evidence>
<organism evidence="2 3">
    <name type="scientific">Cotia virus</name>
    <dbReference type="NCBI Taxonomy" id="39444"/>
    <lineage>
        <taxon>Viruses</taxon>
        <taxon>Varidnaviria</taxon>
        <taxon>Bamfordvirae</taxon>
        <taxon>Nucleocytoviricota</taxon>
        <taxon>Pokkesviricetes</taxon>
        <taxon>Chitovirales</taxon>
        <taxon>Poxviridae</taxon>
        <taxon>Chordopoxvirinae</taxon>
        <taxon>Oryzopoxvirus</taxon>
        <taxon>Oryzopoxvirus cotia</taxon>
    </lineage>
</organism>
<sequence>MNDRNNRYVNKHYDNKKEDKNTKKETNENKYVFCHVDDFISNRLNIHERETLDLECNAIRVNCIVKQGCVEETQCWIQLSSLVKSKKSIGFPLVRGVKTISGGKILYFEQFKNTTVEKLSPQYPLPESILFQVVAIMYSMYKNEIYVDNFEFDIVNIPKTTFHISVNQIFFDVCTDRLVILSLSTRPYKVKLPQSCYLSFLQCFETASRKSYYMSNYFFEWLIKNNMDMLAKDGMDLFKIRKRSVATHNINRFTEPGTVVIVARDDMYVSGITLTNVSISDNVRIIFSTDGGNILEIDDFNIYDVFTSSEYIIKTPTSSIII</sequence>
<evidence type="ECO:0000256" key="1">
    <source>
        <dbReference type="SAM" id="MobiDB-lite"/>
    </source>
</evidence>
<dbReference type="EMBL" id="KM595078">
    <property type="protein sequence ID" value="AIT70693.1"/>
    <property type="molecule type" value="Genomic_DNA"/>
</dbReference>
<feature type="region of interest" description="Disordered" evidence="1">
    <location>
        <begin position="1"/>
        <end position="23"/>
    </location>
</feature>
<reference evidence="2 3" key="1">
    <citation type="submission" date="2014-09" db="EMBL/GenBank/DDBJ databases">
        <title>Complete Genome Sequence of the Embu Virus Strain SPAn 880.</title>
        <authorList>
            <person name="Ibrahim M.S."/>
            <person name="Antwerpen M.H."/>
            <person name="Georgi E."/>
            <person name="Vette P."/>
            <person name="Zoeller G."/>
            <person name="Meyer H."/>
        </authorList>
    </citation>
    <scope>NUCLEOTIDE SEQUENCE [LARGE SCALE GENOMIC DNA]</scope>
    <source>
        <strain evidence="2">SPAn880</strain>
    </source>
</reference>
<dbReference type="Proteomes" id="UP000121784">
    <property type="component" value="Segment"/>
</dbReference>
<evidence type="ECO:0000313" key="3">
    <source>
        <dbReference type="Proteomes" id="UP000121784"/>
    </source>
</evidence>
<dbReference type="InterPro" id="IPR005007">
    <property type="entry name" value="Poxvirus_L3/FP4"/>
</dbReference>
<proteinExistence type="predicted"/>
<gene>
    <name evidence="2" type="primary">78</name>
</gene>
<accession>A0A097IVS3</accession>
<protein>
    <submittedName>
        <fullName evidence="2">Virion protein</fullName>
    </submittedName>
</protein>